<dbReference type="RefSeq" id="WP_148903175.1">
    <property type="nucleotide sequence ID" value="NZ_VSZQ01000092.1"/>
</dbReference>
<keyword evidence="1 3" id="KW-0560">Oxidoreductase</keyword>
<dbReference type="InterPro" id="IPR011251">
    <property type="entry name" value="Luciferase-like_dom"/>
</dbReference>
<dbReference type="Gene3D" id="3.20.20.30">
    <property type="entry name" value="Luciferase-like domain"/>
    <property type="match status" value="1"/>
</dbReference>
<dbReference type="Proteomes" id="UP000323242">
    <property type="component" value="Unassembled WGS sequence"/>
</dbReference>
<proteinExistence type="predicted"/>
<comment type="caution">
    <text evidence="3">The sequence shown here is derived from an EMBL/GenBank/DDBJ whole genome shotgun (WGS) entry which is preliminary data.</text>
</comment>
<feature type="domain" description="Luciferase-like" evidence="2">
    <location>
        <begin position="11"/>
        <end position="296"/>
    </location>
</feature>
<name>A0A5D4JGJ7_9ACTN</name>
<evidence type="ECO:0000313" key="4">
    <source>
        <dbReference type="Proteomes" id="UP000323242"/>
    </source>
</evidence>
<evidence type="ECO:0000313" key="3">
    <source>
        <dbReference type="EMBL" id="TYR62753.1"/>
    </source>
</evidence>
<evidence type="ECO:0000256" key="1">
    <source>
        <dbReference type="ARBA" id="ARBA00023002"/>
    </source>
</evidence>
<dbReference type="EC" id="1.-.-.-" evidence="3"/>
<dbReference type="InterPro" id="IPR036661">
    <property type="entry name" value="Luciferase-like_sf"/>
</dbReference>
<dbReference type="InterPro" id="IPR022526">
    <property type="entry name" value="F420_Rv3093c"/>
</dbReference>
<keyword evidence="4" id="KW-1185">Reference proteome</keyword>
<dbReference type="PANTHER" id="PTHR43244:SF1">
    <property type="entry name" value="5,10-METHYLENETETRAHYDROMETHANOPTERIN REDUCTASE"/>
    <property type="match status" value="1"/>
</dbReference>
<reference evidence="3 4" key="1">
    <citation type="submission" date="2019-08" db="EMBL/GenBank/DDBJ databases">
        <title>Draft genome for granaticin producer strain Streptomyces parvus C05.</title>
        <authorList>
            <person name="Gonzalez-Pimentel J.L."/>
        </authorList>
    </citation>
    <scope>NUCLEOTIDE SEQUENCE [LARGE SCALE GENOMIC DNA]</scope>
    <source>
        <strain evidence="3 4">C05</strain>
    </source>
</reference>
<dbReference type="EMBL" id="VSZQ01000092">
    <property type="protein sequence ID" value="TYR62753.1"/>
    <property type="molecule type" value="Genomic_DNA"/>
</dbReference>
<organism evidence="3 4">
    <name type="scientific">Streptomyces parvus</name>
    <dbReference type="NCBI Taxonomy" id="66428"/>
    <lineage>
        <taxon>Bacteria</taxon>
        <taxon>Bacillati</taxon>
        <taxon>Actinomycetota</taxon>
        <taxon>Actinomycetes</taxon>
        <taxon>Kitasatosporales</taxon>
        <taxon>Streptomycetaceae</taxon>
        <taxon>Streptomyces</taxon>
    </lineage>
</organism>
<protein>
    <submittedName>
        <fullName evidence="3">LLM class F420-dependent oxidoreductase</fullName>
        <ecNumber evidence="3">1.-.-.-</ecNumber>
    </submittedName>
</protein>
<dbReference type="InterPro" id="IPR050564">
    <property type="entry name" value="F420-G6PD/mer"/>
</dbReference>
<dbReference type="GO" id="GO:0016705">
    <property type="term" value="F:oxidoreductase activity, acting on paired donors, with incorporation or reduction of molecular oxygen"/>
    <property type="evidence" value="ECO:0007669"/>
    <property type="project" value="InterPro"/>
</dbReference>
<sequence>MQRHGVTIPLNSVPLSAHRRIIEELPDLGYTDAWSGEAAGYDGFTPLALAAAWAPSLRVGTAVVPVQTRGPALLAMTVATLAEAAPGRVAVGVGSSGPPFVTRINGIPFEHPCRHVRDTVRFLKAALAGRSVRGVFDSFTIEDYRPALHPDPVPPVLVGALRPQMLRLAAREADGLVANFLAVEDLRPVKEAMGPEGEGKEIVARLFVCPTGDLALARARGRALLGPILNARTYSAFHSWLGRGDELAASRRAWAAGDLRGAGDALPDELVDALLVHGKPEECRERVAAYVAAGVTTPLLAVIPAPEFGAGPGGTLAALRALAPTD</sequence>
<evidence type="ECO:0000259" key="2">
    <source>
        <dbReference type="Pfam" id="PF00296"/>
    </source>
</evidence>
<accession>A0A5D4JGJ7</accession>
<dbReference type="PANTHER" id="PTHR43244">
    <property type="match status" value="1"/>
</dbReference>
<dbReference type="Pfam" id="PF00296">
    <property type="entry name" value="Bac_luciferase"/>
    <property type="match status" value="1"/>
</dbReference>
<dbReference type="SUPFAM" id="SSF51679">
    <property type="entry name" value="Bacterial luciferase-like"/>
    <property type="match status" value="1"/>
</dbReference>
<dbReference type="CDD" id="cd01097">
    <property type="entry name" value="Tetrahydromethanopterin_reductase"/>
    <property type="match status" value="1"/>
</dbReference>
<gene>
    <name evidence="3" type="ORF">FY004_18260</name>
</gene>
<dbReference type="AlphaFoldDB" id="A0A5D4JGJ7"/>
<dbReference type="NCBIfam" id="TIGR03841">
    <property type="entry name" value="F420_Rv3093c"/>
    <property type="match status" value="1"/>
</dbReference>